<dbReference type="EMBL" id="CP037423">
    <property type="protein sequence ID" value="QDV46081.1"/>
    <property type="molecule type" value="Genomic_DNA"/>
</dbReference>
<sequence>MDTIEGNPATIRLLGWLGLILVWTACFFVFDTFVLGNSFHGPLSWYHWVFLMTTVAAMIIGCGLIGPISAHHDSAAENDEPSDAHEPPS</sequence>
<name>A0A518HZ01_9BACT</name>
<gene>
    <name evidence="2" type="ORF">Enr13x_59850</name>
</gene>
<feature type="transmembrane region" description="Helical" evidence="1">
    <location>
        <begin position="45"/>
        <end position="65"/>
    </location>
</feature>
<reference evidence="2 3" key="1">
    <citation type="submission" date="2019-03" db="EMBL/GenBank/DDBJ databases">
        <title>Deep-cultivation of Planctomycetes and their phenomic and genomic characterization uncovers novel biology.</title>
        <authorList>
            <person name="Wiegand S."/>
            <person name="Jogler M."/>
            <person name="Boedeker C."/>
            <person name="Pinto D."/>
            <person name="Vollmers J."/>
            <person name="Rivas-Marin E."/>
            <person name="Kohn T."/>
            <person name="Peeters S.H."/>
            <person name="Heuer A."/>
            <person name="Rast P."/>
            <person name="Oberbeckmann S."/>
            <person name="Bunk B."/>
            <person name="Jeske O."/>
            <person name="Meyerdierks A."/>
            <person name="Storesund J.E."/>
            <person name="Kallscheuer N."/>
            <person name="Luecker S."/>
            <person name="Lage O.M."/>
            <person name="Pohl T."/>
            <person name="Merkel B.J."/>
            <person name="Hornburger P."/>
            <person name="Mueller R.-W."/>
            <person name="Bruemmer F."/>
            <person name="Labrenz M."/>
            <person name="Spormann A.M."/>
            <person name="Op den Camp H."/>
            <person name="Overmann J."/>
            <person name="Amann R."/>
            <person name="Jetten M.S.M."/>
            <person name="Mascher T."/>
            <person name="Medema M.H."/>
            <person name="Devos D.P."/>
            <person name="Kaster A.-K."/>
            <person name="Ovreas L."/>
            <person name="Rohde M."/>
            <person name="Galperin M.Y."/>
            <person name="Jogler C."/>
        </authorList>
    </citation>
    <scope>NUCLEOTIDE SEQUENCE [LARGE SCALE GENOMIC DNA]</scope>
    <source>
        <strain evidence="2 3">Enr13</strain>
    </source>
</reference>
<protein>
    <submittedName>
        <fullName evidence="2">Uncharacterized protein</fullName>
    </submittedName>
</protein>
<dbReference type="KEGG" id="snep:Enr13x_59850"/>
<evidence type="ECO:0000313" key="2">
    <source>
        <dbReference type="EMBL" id="QDV46081.1"/>
    </source>
</evidence>
<evidence type="ECO:0000256" key="1">
    <source>
        <dbReference type="SAM" id="Phobius"/>
    </source>
</evidence>
<organism evidence="2 3">
    <name type="scientific">Stieleria neptunia</name>
    <dbReference type="NCBI Taxonomy" id="2527979"/>
    <lineage>
        <taxon>Bacteria</taxon>
        <taxon>Pseudomonadati</taxon>
        <taxon>Planctomycetota</taxon>
        <taxon>Planctomycetia</taxon>
        <taxon>Pirellulales</taxon>
        <taxon>Pirellulaceae</taxon>
        <taxon>Stieleria</taxon>
    </lineage>
</organism>
<keyword evidence="1" id="KW-1133">Transmembrane helix</keyword>
<dbReference type="AlphaFoldDB" id="A0A518HZ01"/>
<keyword evidence="1" id="KW-0812">Transmembrane</keyword>
<keyword evidence="1" id="KW-0472">Membrane</keyword>
<evidence type="ECO:0000313" key="3">
    <source>
        <dbReference type="Proteomes" id="UP000319004"/>
    </source>
</evidence>
<keyword evidence="3" id="KW-1185">Reference proteome</keyword>
<dbReference type="Proteomes" id="UP000319004">
    <property type="component" value="Chromosome"/>
</dbReference>
<proteinExistence type="predicted"/>
<accession>A0A518HZ01</accession>
<feature type="transmembrane region" description="Helical" evidence="1">
    <location>
        <begin position="12"/>
        <end position="33"/>
    </location>
</feature>